<feature type="compositionally biased region" description="Basic and acidic residues" evidence="15">
    <location>
        <begin position="600"/>
        <end position="617"/>
    </location>
</feature>
<dbReference type="SUPFAM" id="SSF53092">
    <property type="entry name" value="Creatinase/prolidase N-terminal domain"/>
    <property type="match status" value="1"/>
</dbReference>
<evidence type="ECO:0000256" key="5">
    <source>
        <dbReference type="ARBA" id="ARBA00012574"/>
    </source>
</evidence>
<keyword evidence="11" id="KW-0464">Manganese</keyword>
<dbReference type="Pfam" id="PF00557">
    <property type="entry name" value="Peptidase_M24"/>
    <property type="match status" value="1"/>
</dbReference>
<dbReference type="InterPro" id="IPR036005">
    <property type="entry name" value="Creatinase/aminopeptidase-like"/>
</dbReference>
<keyword evidence="8 14" id="KW-0479">Metal-binding</keyword>
<dbReference type="Proteomes" id="UP000250140">
    <property type="component" value="Unassembled WGS sequence"/>
</dbReference>
<reference evidence="17 18" key="1">
    <citation type="journal article" date="2016" name="Nat. Commun.">
        <title>Ectomycorrhizal ecology is imprinted in the genome of the dominant symbiotic fungus Cenococcum geophilum.</title>
        <authorList>
            <consortium name="DOE Joint Genome Institute"/>
            <person name="Peter M."/>
            <person name="Kohler A."/>
            <person name="Ohm R.A."/>
            <person name="Kuo A."/>
            <person name="Krutzmann J."/>
            <person name="Morin E."/>
            <person name="Arend M."/>
            <person name="Barry K.W."/>
            <person name="Binder M."/>
            <person name="Choi C."/>
            <person name="Clum A."/>
            <person name="Copeland A."/>
            <person name="Grisel N."/>
            <person name="Haridas S."/>
            <person name="Kipfer T."/>
            <person name="LaButti K."/>
            <person name="Lindquist E."/>
            <person name="Lipzen A."/>
            <person name="Maire R."/>
            <person name="Meier B."/>
            <person name="Mihaltcheva S."/>
            <person name="Molinier V."/>
            <person name="Murat C."/>
            <person name="Poggeler S."/>
            <person name="Quandt C.A."/>
            <person name="Sperisen C."/>
            <person name="Tritt A."/>
            <person name="Tisserant E."/>
            <person name="Crous P.W."/>
            <person name="Henrissat B."/>
            <person name="Nehls U."/>
            <person name="Egli S."/>
            <person name="Spatafora J.W."/>
            <person name="Grigoriev I.V."/>
            <person name="Martin F.M."/>
        </authorList>
    </citation>
    <scope>NUCLEOTIDE SEQUENCE [LARGE SCALE GENOMIC DNA]</scope>
    <source>
        <strain evidence="17 18">CBS 207.34</strain>
    </source>
</reference>
<evidence type="ECO:0000256" key="4">
    <source>
        <dbReference type="ARBA" id="ARBA00008766"/>
    </source>
</evidence>
<evidence type="ECO:0000256" key="12">
    <source>
        <dbReference type="ARBA" id="ARBA00030849"/>
    </source>
</evidence>
<dbReference type="Pfam" id="PF05195">
    <property type="entry name" value="AMP_N"/>
    <property type="match status" value="1"/>
</dbReference>
<dbReference type="SUPFAM" id="SSF55920">
    <property type="entry name" value="Creatinase/aminopeptidase"/>
    <property type="match status" value="1"/>
</dbReference>
<evidence type="ECO:0000256" key="2">
    <source>
        <dbReference type="ARBA" id="ARBA00001936"/>
    </source>
</evidence>
<evidence type="ECO:0000256" key="1">
    <source>
        <dbReference type="ARBA" id="ARBA00001424"/>
    </source>
</evidence>
<feature type="compositionally biased region" description="Polar residues" evidence="15">
    <location>
        <begin position="618"/>
        <end position="632"/>
    </location>
</feature>
<feature type="compositionally biased region" description="Polar residues" evidence="15">
    <location>
        <begin position="572"/>
        <end position="581"/>
    </location>
</feature>
<dbReference type="GO" id="GO:0070006">
    <property type="term" value="F:metalloaminopeptidase activity"/>
    <property type="evidence" value="ECO:0007669"/>
    <property type="project" value="InterPro"/>
</dbReference>
<dbReference type="OrthoDB" id="10261878at2759"/>
<keyword evidence="7" id="KW-0645">Protease</keyword>
<dbReference type="AlphaFoldDB" id="A0A8E2JNQ0"/>
<keyword evidence="18" id="KW-1185">Reference proteome</keyword>
<dbReference type="SMART" id="SM01011">
    <property type="entry name" value="AMP_N"/>
    <property type="match status" value="1"/>
</dbReference>
<evidence type="ECO:0000256" key="9">
    <source>
        <dbReference type="ARBA" id="ARBA00022801"/>
    </source>
</evidence>
<gene>
    <name evidence="17" type="ORF">AOQ84DRAFT_302709</name>
</gene>
<proteinExistence type="inferred from homology"/>
<sequence length="666" mass="75035">MDQIDYQNLSERLQWEQQDYWLHIESSSPLDKYPAKQHAQRVVQQLDVSKGLIYLPGAPTTYFQDSDQPQPFRQHRYFYYLSGVNEADCHLTYDISQDVLTLFIPKIDPSTVIWNGRGSTIAEAHDKYDVDVVCYTASLPDFIKRWPMLHEGNTYILHPDQGAMPGHDKLPRVDSVRLQIAMDAARVIKDSHEIKLIRKANEITAKAHREVLSNIQKFKNEAQVEAIFLDACIAEGAKHQAYEIIAASGENASTLHYVKNDEPLEGRQLMCLDAGCEWECYVSDVTRTFPISGAWPSNEAKEIYHLVQNMQTACISRLAPGVRFLDLHILAHKVAIMGLKNLGILHGGDVEEIYRAGTSRAFFPHGLGHHLGLEVHDVGQKSLMSVNSDRESDHITSDAKSKYPTNYHLPVYHGEMCKSPVDPQSRSLEEGMVVTVEPGIYFSRYALSTVYLPSPIHSNYINKEVLLRYLPVGGVRIEDDILITSSGYENLTTAPKGEEMLRIIQGQGHCASQSIIATETVEAPPEIRPIISDSEWLNTFDTSTQSASRTSDLVQDMQPRFDFGFTQKSLNPYSQVTTTGDHQYRPLCPPDCQNNTPDTSKNHDIPERREASKRDTNTVEPSTQLGESSEAQPKTAAVNKSRISKFRACTACRKRMVCSYSNQRFA</sequence>
<dbReference type="PROSITE" id="PS00491">
    <property type="entry name" value="PROLINE_PEPTIDASE"/>
    <property type="match status" value="1"/>
</dbReference>
<evidence type="ECO:0000259" key="16">
    <source>
        <dbReference type="SMART" id="SM01011"/>
    </source>
</evidence>
<dbReference type="Gene3D" id="3.90.230.10">
    <property type="entry name" value="Creatinase/methionine aminopeptidase superfamily"/>
    <property type="match status" value="1"/>
</dbReference>
<keyword evidence="6" id="KW-0031">Aminopeptidase</keyword>
<dbReference type="PANTHER" id="PTHR43226">
    <property type="entry name" value="XAA-PRO AMINOPEPTIDASE 3"/>
    <property type="match status" value="1"/>
</dbReference>
<accession>A0A8E2JNQ0</accession>
<name>A0A8E2JNQ0_9PEZI</name>
<dbReference type="InterPro" id="IPR052433">
    <property type="entry name" value="X-Pro_dipept-like"/>
</dbReference>
<evidence type="ECO:0000313" key="18">
    <source>
        <dbReference type="Proteomes" id="UP000250140"/>
    </source>
</evidence>
<evidence type="ECO:0000313" key="17">
    <source>
        <dbReference type="EMBL" id="OCL03469.1"/>
    </source>
</evidence>
<evidence type="ECO:0000256" key="8">
    <source>
        <dbReference type="ARBA" id="ARBA00022723"/>
    </source>
</evidence>
<dbReference type="InterPro" id="IPR001131">
    <property type="entry name" value="Peptidase_M24B_aminopep-P_CS"/>
</dbReference>
<dbReference type="GO" id="GO:0030145">
    <property type="term" value="F:manganese ion binding"/>
    <property type="evidence" value="ECO:0007669"/>
    <property type="project" value="InterPro"/>
</dbReference>
<feature type="domain" description="Aminopeptidase P N-terminal" evidence="16">
    <location>
        <begin position="33"/>
        <end position="166"/>
    </location>
</feature>
<dbReference type="Gene3D" id="3.40.350.10">
    <property type="entry name" value="Creatinase/prolidase N-terminal domain"/>
    <property type="match status" value="1"/>
</dbReference>
<feature type="region of interest" description="Disordered" evidence="15">
    <location>
        <begin position="572"/>
        <end position="638"/>
    </location>
</feature>
<dbReference type="InterPro" id="IPR007865">
    <property type="entry name" value="Aminopep_P_N"/>
</dbReference>
<comment type="similarity">
    <text evidence="4 14">Belongs to the peptidase M24B family.</text>
</comment>
<dbReference type="CDD" id="cd01087">
    <property type="entry name" value="Prolidase"/>
    <property type="match status" value="1"/>
</dbReference>
<evidence type="ECO:0000256" key="13">
    <source>
        <dbReference type="ARBA" id="ARBA00032413"/>
    </source>
</evidence>
<evidence type="ECO:0000256" key="3">
    <source>
        <dbReference type="ARBA" id="ARBA00002443"/>
    </source>
</evidence>
<evidence type="ECO:0000256" key="11">
    <source>
        <dbReference type="ARBA" id="ARBA00023211"/>
    </source>
</evidence>
<keyword evidence="10" id="KW-0482">Metalloprotease</keyword>
<comment type="catalytic activity">
    <reaction evidence="1">
        <text>Release of any N-terminal amino acid, including proline, that is linked to proline, even from a dipeptide or tripeptide.</text>
        <dbReference type="EC" id="3.4.11.9"/>
    </reaction>
</comment>
<dbReference type="PANTHER" id="PTHR43226:SF3">
    <property type="entry name" value="XAA-PRO AMINOPEPTIDASE AN0832-RELATED"/>
    <property type="match status" value="1"/>
</dbReference>
<comment type="function">
    <text evidence="3">Catalyzes the removal of a penultimate prolyl residue from the N-termini of peptides.</text>
</comment>
<evidence type="ECO:0000256" key="15">
    <source>
        <dbReference type="SAM" id="MobiDB-lite"/>
    </source>
</evidence>
<keyword evidence="9" id="KW-0378">Hydrolase</keyword>
<dbReference type="EMBL" id="KV750723">
    <property type="protein sequence ID" value="OCL03469.1"/>
    <property type="molecule type" value="Genomic_DNA"/>
</dbReference>
<evidence type="ECO:0000256" key="7">
    <source>
        <dbReference type="ARBA" id="ARBA00022670"/>
    </source>
</evidence>
<organism evidence="17 18">
    <name type="scientific">Glonium stellatum</name>
    <dbReference type="NCBI Taxonomy" id="574774"/>
    <lineage>
        <taxon>Eukaryota</taxon>
        <taxon>Fungi</taxon>
        <taxon>Dikarya</taxon>
        <taxon>Ascomycota</taxon>
        <taxon>Pezizomycotina</taxon>
        <taxon>Dothideomycetes</taxon>
        <taxon>Pleosporomycetidae</taxon>
        <taxon>Gloniales</taxon>
        <taxon>Gloniaceae</taxon>
        <taxon>Glonium</taxon>
    </lineage>
</organism>
<evidence type="ECO:0000256" key="14">
    <source>
        <dbReference type="RuleBase" id="RU000590"/>
    </source>
</evidence>
<dbReference type="InterPro" id="IPR029149">
    <property type="entry name" value="Creatin/AminoP/Spt16_N"/>
</dbReference>
<dbReference type="GO" id="GO:0006508">
    <property type="term" value="P:proteolysis"/>
    <property type="evidence" value="ECO:0007669"/>
    <property type="project" value="UniProtKB-KW"/>
</dbReference>
<protein>
    <recommendedName>
        <fullName evidence="5">Xaa-Pro aminopeptidase</fullName>
        <ecNumber evidence="5">3.4.11.9</ecNumber>
    </recommendedName>
    <alternativeName>
        <fullName evidence="12">Aminoacylproline aminopeptidase</fullName>
    </alternativeName>
    <alternativeName>
        <fullName evidence="13">Prolidase</fullName>
    </alternativeName>
</protein>
<evidence type="ECO:0000256" key="10">
    <source>
        <dbReference type="ARBA" id="ARBA00023049"/>
    </source>
</evidence>
<dbReference type="EC" id="3.4.11.9" evidence="5"/>
<evidence type="ECO:0000256" key="6">
    <source>
        <dbReference type="ARBA" id="ARBA00022438"/>
    </source>
</evidence>
<comment type="cofactor">
    <cofactor evidence="2">
        <name>Mn(2+)</name>
        <dbReference type="ChEBI" id="CHEBI:29035"/>
    </cofactor>
</comment>
<dbReference type="InterPro" id="IPR000994">
    <property type="entry name" value="Pept_M24"/>
</dbReference>